<protein>
    <submittedName>
        <fullName evidence="1">Uncharacterized protein</fullName>
    </submittedName>
</protein>
<dbReference type="Proteomes" id="UP000821837">
    <property type="component" value="Chromosome 8"/>
</dbReference>
<comment type="caution">
    <text evidence="1">The sequence shown here is derived from an EMBL/GenBank/DDBJ whole genome shotgun (WGS) entry which is preliminary data.</text>
</comment>
<keyword evidence="2" id="KW-1185">Reference proteome</keyword>
<dbReference type="AlphaFoldDB" id="A0A9D4SPA6"/>
<organism evidence="1 2">
    <name type="scientific">Rhipicephalus sanguineus</name>
    <name type="common">Brown dog tick</name>
    <name type="synonym">Ixodes sanguineus</name>
    <dbReference type="NCBI Taxonomy" id="34632"/>
    <lineage>
        <taxon>Eukaryota</taxon>
        <taxon>Metazoa</taxon>
        <taxon>Ecdysozoa</taxon>
        <taxon>Arthropoda</taxon>
        <taxon>Chelicerata</taxon>
        <taxon>Arachnida</taxon>
        <taxon>Acari</taxon>
        <taxon>Parasitiformes</taxon>
        <taxon>Ixodida</taxon>
        <taxon>Ixodoidea</taxon>
        <taxon>Ixodidae</taxon>
        <taxon>Rhipicephalinae</taxon>
        <taxon>Rhipicephalus</taxon>
        <taxon>Rhipicephalus</taxon>
    </lineage>
</organism>
<reference evidence="1" key="1">
    <citation type="journal article" date="2020" name="Cell">
        <title>Large-Scale Comparative Analyses of Tick Genomes Elucidate Their Genetic Diversity and Vector Capacities.</title>
        <authorList>
            <consortium name="Tick Genome and Microbiome Consortium (TIGMIC)"/>
            <person name="Jia N."/>
            <person name="Wang J."/>
            <person name="Shi W."/>
            <person name="Du L."/>
            <person name="Sun Y."/>
            <person name="Zhan W."/>
            <person name="Jiang J.F."/>
            <person name="Wang Q."/>
            <person name="Zhang B."/>
            <person name="Ji P."/>
            <person name="Bell-Sakyi L."/>
            <person name="Cui X.M."/>
            <person name="Yuan T.T."/>
            <person name="Jiang B.G."/>
            <person name="Yang W.F."/>
            <person name="Lam T.T."/>
            <person name="Chang Q.C."/>
            <person name="Ding S.J."/>
            <person name="Wang X.J."/>
            <person name="Zhu J.G."/>
            <person name="Ruan X.D."/>
            <person name="Zhao L."/>
            <person name="Wei J.T."/>
            <person name="Ye R.Z."/>
            <person name="Que T.C."/>
            <person name="Du C.H."/>
            <person name="Zhou Y.H."/>
            <person name="Cheng J.X."/>
            <person name="Dai P.F."/>
            <person name="Guo W.B."/>
            <person name="Han X.H."/>
            <person name="Huang E.J."/>
            <person name="Li L.F."/>
            <person name="Wei W."/>
            <person name="Gao Y.C."/>
            <person name="Liu J.Z."/>
            <person name="Shao H.Z."/>
            <person name="Wang X."/>
            <person name="Wang C.C."/>
            <person name="Yang T.C."/>
            <person name="Huo Q.B."/>
            <person name="Li W."/>
            <person name="Chen H.Y."/>
            <person name="Chen S.E."/>
            <person name="Zhou L.G."/>
            <person name="Ni X.B."/>
            <person name="Tian J.H."/>
            <person name="Sheng Y."/>
            <person name="Liu T."/>
            <person name="Pan Y.S."/>
            <person name="Xia L.Y."/>
            <person name="Li J."/>
            <person name="Zhao F."/>
            <person name="Cao W.C."/>
        </authorList>
    </citation>
    <scope>NUCLEOTIDE SEQUENCE</scope>
    <source>
        <strain evidence="1">Rsan-2018</strain>
    </source>
</reference>
<accession>A0A9D4SPA6</accession>
<name>A0A9D4SPA6_RHISA</name>
<gene>
    <name evidence="1" type="ORF">HPB52_003322</name>
</gene>
<sequence length="64" mass="7434">MSEAEVRHSIDAAENRRQERYLTLTGVVRRSVHCLPADATQFDALNSDCWRAIARYLTLWHIYG</sequence>
<proteinExistence type="predicted"/>
<evidence type="ECO:0000313" key="1">
    <source>
        <dbReference type="EMBL" id="KAH7938978.1"/>
    </source>
</evidence>
<evidence type="ECO:0000313" key="2">
    <source>
        <dbReference type="Proteomes" id="UP000821837"/>
    </source>
</evidence>
<dbReference type="EMBL" id="JABSTV010001254">
    <property type="protein sequence ID" value="KAH7938978.1"/>
    <property type="molecule type" value="Genomic_DNA"/>
</dbReference>
<reference evidence="1" key="2">
    <citation type="submission" date="2021-09" db="EMBL/GenBank/DDBJ databases">
        <authorList>
            <person name="Jia N."/>
            <person name="Wang J."/>
            <person name="Shi W."/>
            <person name="Du L."/>
            <person name="Sun Y."/>
            <person name="Zhan W."/>
            <person name="Jiang J."/>
            <person name="Wang Q."/>
            <person name="Zhang B."/>
            <person name="Ji P."/>
            <person name="Sakyi L.B."/>
            <person name="Cui X."/>
            <person name="Yuan T."/>
            <person name="Jiang B."/>
            <person name="Yang W."/>
            <person name="Lam T.T.-Y."/>
            <person name="Chang Q."/>
            <person name="Ding S."/>
            <person name="Wang X."/>
            <person name="Zhu J."/>
            <person name="Ruan X."/>
            <person name="Zhao L."/>
            <person name="Wei J."/>
            <person name="Que T."/>
            <person name="Du C."/>
            <person name="Cheng J."/>
            <person name="Dai P."/>
            <person name="Han X."/>
            <person name="Huang E."/>
            <person name="Gao Y."/>
            <person name="Liu J."/>
            <person name="Shao H."/>
            <person name="Ye R."/>
            <person name="Li L."/>
            <person name="Wei W."/>
            <person name="Wang X."/>
            <person name="Wang C."/>
            <person name="Huo Q."/>
            <person name="Li W."/>
            <person name="Guo W."/>
            <person name="Chen H."/>
            <person name="Chen S."/>
            <person name="Zhou L."/>
            <person name="Zhou L."/>
            <person name="Ni X."/>
            <person name="Tian J."/>
            <person name="Zhou Y."/>
            <person name="Sheng Y."/>
            <person name="Liu T."/>
            <person name="Pan Y."/>
            <person name="Xia L."/>
            <person name="Li J."/>
            <person name="Zhao F."/>
            <person name="Cao W."/>
        </authorList>
    </citation>
    <scope>NUCLEOTIDE SEQUENCE</scope>
    <source>
        <strain evidence="1">Rsan-2018</strain>
        <tissue evidence="1">Larvae</tissue>
    </source>
</reference>